<feature type="compositionally biased region" description="Basic and acidic residues" evidence="1">
    <location>
        <begin position="173"/>
        <end position="185"/>
    </location>
</feature>
<dbReference type="CDD" id="cd22758">
    <property type="entry name" value="OTU_232R-like"/>
    <property type="match status" value="1"/>
</dbReference>
<proteinExistence type="predicted"/>
<evidence type="ECO:0000259" key="2">
    <source>
        <dbReference type="PROSITE" id="PS50802"/>
    </source>
</evidence>
<sequence>MFRAVHDQLRINGIFHRTPKSIRMDAVRYLREHPNQDDGDHLKSFLGDEKSWEDYLERMSHVGEWGDHMMLKAIVDMLGRRLIVINVKPNDELRKTDLDPHDKTSPGYEEKPLYLGHISESHYLSLRPVGWELEWPKVALAERVKERRSEIRQLDMLAEEVETLRSSQSDPSEENKYLEETKDHIPASCDPIPSDMSLGNQIAETTDAPKDEGSKLEQRVMKEQISEDLLYIQTEDMDTWMKTDRAYIDSISKQPMPHLSLLLENILQMSYFTTFLPYKPRGIVSEYIGSASDGSDRALYNYSDCPEMSAYQQSLQKSPIPITFFPNNIKFPSCGQLERNDVCVVTENVHPGYCRLRPADKTLSCWKDIIYEDSNGICFIKDTKTSSLTDQSQGYRTTQANVQKGFKCLEWPATATEWLTRKRPHKWPSETQVKTMKENGYCILKGSHTSQSDIESQLEWRFVFSHAEKYLFEKCLSLAQMHGYCIFKSLLDYQLRLCDYKLKTIHIKSIFFFACEEISEAMWQDSVGSCVMFMTSKLLCGLQSKFIPNYFIKENNMVDHYDPGALTDILIRIEPIRIFPVETLTFLAERYGISEPAMTNKVMQDAKVYMTDNDLNRSIVQTFIPAKLGFARRLIGSFYYERAHKCICRAYEMHMTSPPSPDGTPPFVPERITFFRNFLRSIYDISCKLTFTFYLVSLSPEFESITGRDRDTQEETKYIRDIIGKEALLGAENLPIPADYANNLFQEAKLLGGLAIYFHRLINYRESEICLTWAIKHMKTVMKEEYIDVSEITDSDLKSTIGLQNVDNFRKWNSELHLCYKNLKILYTSMDNIEKMRYHMDDIEDLHERAPELSMTFFVEDLWHKLREPKRAKAVRARSAVPQLESSYDSINDVD</sequence>
<evidence type="ECO:0000313" key="4">
    <source>
        <dbReference type="Proteomes" id="UP001186944"/>
    </source>
</evidence>
<dbReference type="InterPro" id="IPR038765">
    <property type="entry name" value="Papain-like_cys_pep_sf"/>
</dbReference>
<gene>
    <name evidence="3" type="ORF">FSP39_012830</name>
</gene>
<name>A0AA88YJS5_PINIB</name>
<keyword evidence="4" id="KW-1185">Reference proteome</keyword>
<dbReference type="Gene3D" id="1.10.1410.40">
    <property type="match status" value="1"/>
</dbReference>
<dbReference type="PROSITE" id="PS50802">
    <property type="entry name" value="OTU"/>
    <property type="match status" value="1"/>
</dbReference>
<dbReference type="InterPro" id="IPR024810">
    <property type="entry name" value="MAB21L/cGLR"/>
</dbReference>
<comment type="caution">
    <text evidence="3">The sequence shown here is derived from an EMBL/GenBank/DDBJ whole genome shotgun (WGS) entry which is preliminary data.</text>
</comment>
<dbReference type="Proteomes" id="UP001186944">
    <property type="component" value="Unassembled WGS sequence"/>
</dbReference>
<dbReference type="InterPro" id="IPR046906">
    <property type="entry name" value="Mab-21_HhH/H2TH-like"/>
</dbReference>
<dbReference type="Pfam" id="PF02338">
    <property type="entry name" value="OTU"/>
    <property type="match status" value="1"/>
</dbReference>
<organism evidence="3 4">
    <name type="scientific">Pinctada imbricata</name>
    <name type="common">Atlantic pearl-oyster</name>
    <name type="synonym">Pinctada martensii</name>
    <dbReference type="NCBI Taxonomy" id="66713"/>
    <lineage>
        <taxon>Eukaryota</taxon>
        <taxon>Metazoa</taxon>
        <taxon>Spiralia</taxon>
        <taxon>Lophotrochozoa</taxon>
        <taxon>Mollusca</taxon>
        <taxon>Bivalvia</taxon>
        <taxon>Autobranchia</taxon>
        <taxon>Pteriomorphia</taxon>
        <taxon>Pterioida</taxon>
        <taxon>Pterioidea</taxon>
        <taxon>Pteriidae</taxon>
        <taxon>Pinctada</taxon>
    </lineage>
</organism>
<dbReference type="AlphaFoldDB" id="A0AA88YJS5"/>
<dbReference type="PANTHER" id="PTHR10656">
    <property type="entry name" value="CELL FATE DETERMINING PROTEIN MAB21-RELATED"/>
    <property type="match status" value="1"/>
</dbReference>
<dbReference type="EMBL" id="VSWD01000005">
    <property type="protein sequence ID" value="KAK3102642.1"/>
    <property type="molecule type" value="Genomic_DNA"/>
</dbReference>
<accession>A0AA88YJS5</accession>
<feature type="domain" description="OTU" evidence="2">
    <location>
        <begin position="1"/>
        <end position="129"/>
    </location>
</feature>
<evidence type="ECO:0000256" key="1">
    <source>
        <dbReference type="SAM" id="MobiDB-lite"/>
    </source>
</evidence>
<dbReference type="PANTHER" id="PTHR10656:SF69">
    <property type="entry name" value="MAB-21-LIKE HHH_H2TH-LIKE DOMAIN-CONTAINING PROTEIN"/>
    <property type="match status" value="1"/>
</dbReference>
<dbReference type="SMART" id="SM01265">
    <property type="entry name" value="Mab-21"/>
    <property type="match status" value="1"/>
</dbReference>
<reference evidence="3" key="1">
    <citation type="submission" date="2019-08" db="EMBL/GenBank/DDBJ databases">
        <title>The improved chromosome-level genome for the pearl oyster Pinctada fucata martensii using PacBio sequencing and Hi-C.</title>
        <authorList>
            <person name="Zheng Z."/>
        </authorList>
    </citation>
    <scope>NUCLEOTIDE SEQUENCE</scope>
    <source>
        <strain evidence="3">ZZ-2019</strain>
        <tissue evidence="3">Adductor muscle</tissue>
    </source>
</reference>
<dbReference type="InterPro" id="IPR003323">
    <property type="entry name" value="OTU_dom"/>
</dbReference>
<dbReference type="SUPFAM" id="SSF54001">
    <property type="entry name" value="Cysteine proteinases"/>
    <property type="match status" value="1"/>
</dbReference>
<dbReference type="Gene3D" id="3.90.70.80">
    <property type="match status" value="1"/>
</dbReference>
<evidence type="ECO:0000313" key="3">
    <source>
        <dbReference type="EMBL" id="KAK3102642.1"/>
    </source>
</evidence>
<feature type="region of interest" description="Disordered" evidence="1">
    <location>
        <begin position="162"/>
        <end position="189"/>
    </location>
</feature>
<dbReference type="Pfam" id="PF20266">
    <property type="entry name" value="Mab-21_C"/>
    <property type="match status" value="1"/>
</dbReference>
<protein>
    <recommendedName>
        <fullName evidence="2">OTU domain-containing protein</fullName>
    </recommendedName>
</protein>